<sequence>MANTVEAYGRTKHVDVHRETFGKEKGASITTSIPPPIDTMYPDIWPVSLQRSDGVKLVIGTQVSNILITSNIRMDTKMKPCIGSKCMSFQLTTTADPMSIKIYLDSTFLQEGLVMLASPQTSCMSSSNIIYQLR</sequence>
<dbReference type="RefSeq" id="XP_067527199.1">
    <property type="nucleotide sequence ID" value="XM_067671098.1"/>
</dbReference>
<dbReference type="Proteomes" id="UP000009138">
    <property type="component" value="Unassembled WGS sequence"/>
</dbReference>
<name>I1CTM3_RHIO9</name>
<dbReference type="OrthoDB" id="2435739at2759"/>
<organism evidence="1 2">
    <name type="scientific">Rhizopus delemar (strain RA 99-880 / ATCC MYA-4621 / FGSC 9543 / NRRL 43880)</name>
    <name type="common">Mucormycosis agent</name>
    <name type="synonym">Rhizopus arrhizus var. delemar</name>
    <dbReference type="NCBI Taxonomy" id="246409"/>
    <lineage>
        <taxon>Eukaryota</taxon>
        <taxon>Fungi</taxon>
        <taxon>Fungi incertae sedis</taxon>
        <taxon>Mucoromycota</taxon>
        <taxon>Mucoromycotina</taxon>
        <taxon>Mucoromycetes</taxon>
        <taxon>Mucorales</taxon>
        <taxon>Mucorineae</taxon>
        <taxon>Rhizopodaceae</taxon>
        <taxon>Rhizopus</taxon>
    </lineage>
</organism>
<keyword evidence="2" id="KW-1185">Reference proteome</keyword>
<dbReference type="AlphaFoldDB" id="I1CTM3"/>
<dbReference type="VEuPathDB" id="FungiDB:RO3G_16514"/>
<evidence type="ECO:0000313" key="1">
    <source>
        <dbReference type="EMBL" id="EIE91803.1"/>
    </source>
</evidence>
<dbReference type="EMBL" id="CH476751">
    <property type="protein sequence ID" value="EIE91803.1"/>
    <property type="molecule type" value="Genomic_DNA"/>
</dbReference>
<proteinExistence type="predicted"/>
<dbReference type="OMA" id="IRIDTKM"/>
<protein>
    <submittedName>
        <fullName evidence="1">Uncharacterized protein</fullName>
    </submittedName>
</protein>
<dbReference type="InParanoid" id="I1CTM3"/>
<gene>
    <name evidence="1" type="ORF">RO3G_16514</name>
</gene>
<dbReference type="GeneID" id="93623479"/>
<dbReference type="STRING" id="246409.I1CTM3"/>
<evidence type="ECO:0000313" key="2">
    <source>
        <dbReference type="Proteomes" id="UP000009138"/>
    </source>
</evidence>
<reference evidence="1 2" key="1">
    <citation type="journal article" date="2009" name="PLoS Genet.">
        <title>Genomic analysis of the basal lineage fungus Rhizopus oryzae reveals a whole-genome duplication.</title>
        <authorList>
            <person name="Ma L.-J."/>
            <person name="Ibrahim A.S."/>
            <person name="Skory C."/>
            <person name="Grabherr M.G."/>
            <person name="Burger G."/>
            <person name="Butler M."/>
            <person name="Elias M."/>
            <person name="Idnurm A."/>
            <person name="Lang B.F."/>
            <person name="Sone T."/>
            <person name="Abe A."/>
            <person name="Calvo S.E."/>
            <person name="Corrochano L.M."/>
            <person name="Engels R."/>
            <person name="Fu J."/>
            <person name="Hansberg W."/>
            <person name="Kim J.-M."/>
            <person name="Kodira C.D."/>
            <person name="Koehrsen M.J."/>
            <person name="Liu B."/>
            <person name="Miranda-Saavedra D."/>
            <person name="O'Leary S."/>
            <person name="Ortiz-Castellanos L."/>
            <person name="Poulter R."/>
            <person name="Rodriguez-Romero J."/>
            <person name="Ruiz-Herrera J."/>
            <person name="Shen Y.-Q."/>
            <person name="Zeng Q."/>
            <person name="Galagan J."/>
            <person name="Birren B.W."/>
            <person name="Cuomo C.A."/>
            <person name="Wickes B.L."/>
        </authorList>
    </citation>
    <scope>NUCLEOTIDE SEQUENCE [LARGE SCALE GENOMIC DNA]</scope>
    <source>
        <strain evidence="2">RA 99-880 / ATCC MYA-4621 / FGSC 9543 / NRRL 43880</strain>
    </source>
</reference>
<accession>I1CTM3</accession>